<dbReference type="Gene3D" id="3.40.50.300">
    <property type="entry name" value="P-loop containing nucleotide triphosphate hydrolases"/>
    <property type="match status" value="1"/>
</dbReference>
<evidence type="ECO:0000313" key="5">
    <source>
        <dbReference type="EMBL" id="SHF08673.1"/>
    </source>
</evidence>
<evidence type="ECO:0000256" key="2">
    <source>
        <dbReference type="ARBA" id="ARBA00022741"/>
    </source>
</evidence>
<keyword evidence="6" id="KW-1185">Reference proteome</keyword>
<evidence type="ECO:0000256" key="1">
    <source>
        <dbReference type="ARBA" id="ARBA00022448"/>
    </source>
</evidence>
<dbReference type="GO" id="GO:0016020">
    <property type="term" value="C:membrane"/>
    <property type="evidence" value="ECO:0007669"/>
    <property type="project" value="InterPro"/>
</dbReference>
<dbReference type="CDD" id="cd03260">
    <property type="entry name" value="ABC_PstB_phosphate_transporter"/>
    <property type="match status" value="1"/>
</dbReference>
<evidence type="ECO:0000256" key="3">
    <source>
        <dbReference type="ARBA" id="ARBA00022840"/>
    </source>
</evidence>
<keyword evidence="3 5" id="KW-0067">ATP-binding</keyword>
<dbReference type="InterPro" id="IPR027417">
    <property type="entry name" value="P-loop_NTPase"/>
</dbReference>
<gene>
    <name evidence="5" type="ORF">SAMN05443638_13122</name>
</gene>
<dbReference type="PROSITE" id="PS00211">
    <property type="entry name" value="ABC_TRANSPORTER_1"/>
    <property type="match status" value="1"/>
</dbReference>
<feature type="domain" description="ABC transporter" evidence="4">
    <location>
        <begin position="5"/>
        <end position="225"/>
    </location>
</feature>
<dbReference type="Proteomes" id="UP000184035">
    <property type="component" value="Unassembled WGS sequence"/>
</dbReference>
<dbReference type="STRING" id="1533.SAMN05443638_13122"/>
<dbReference type="Pfam" id="PF00005">
    <property type="entry name" value="ABC_tran"/>
    <property type="match status" value="1"/>
</dbReference>
<reference evidence="5 6" key="1">
    <citation type="submission" date="2016-11" db="EMBL/GenBank/DDBJ databases">
        <authorList>
            <person name="Jaros S."/>
            <person name="Januszkiewicz K."/>
            <person name="Wedrychowicz H."/>
        </authorList>
    </citation>
    <scope>NUCLEOTIDE SEQUENCE [LARGE SCALE GENOMIC DNA]</scope>
    <source>
        <strain evidence="5 6">DSM 2631</strain>
    </source>
</reference>
<dbReference type="InterPro" id="IPR003593">
    <property type="entry name" value="AAA+_ATPase"/>
</dbReference>
<dbReference type="PROSITE" id="PS50893">
    <property type="entry name" value="ABC_TRANSPORTER_2"/>
    <property type="match status" value="1"/>
</dbReference>
<dbReference type="GO" id="GO:0005315">
    <property type="term" value="F:phosphate transmembrane transporter activity"/>
    <property type="evidence" value="ECO:0007669"/>
    <property type="project" value="InterPro"/>
</dbReference>
<dbReference type="RefSeq" id="WP_072897432.1">
    <property type="nucleotide sequence ID" value="NZ_FQVM01000031.1"/>
</dbReference>
<dbReference type="SUPFAM" id="SSF52540">
    <property type="entry name" value="P-loop containing nucleoside triphosphate hydrolases"/>
    <property type="match status" value="1"/>
</dbReference>
<dbReference type="GO" id="GO:0005524">
    <property type="term" value="F:ATP binding"/>
    <property type="evidence" value="ECO:0007669"/>
    <property type="project" value="UniProtKB-KW"/>
</dbReference>
<proteinExistence type="predicted"/>
<dbReference type="SMART" id="SM00382">
    <property type="entry name" value="AAA"/>
    <property type="match status" value="1"/>
</dbReference>
<accession>A0A1M4YSH8</accession>
<name>A0A1M4YSH8_9CLOT</name>
<sequence length="225" mass="25854">MNGIIKIKNFSVKTNNKIILNKINLEIEENKITVILGPSGGGKTTLLKSINRMIEEENLFTEGEILLRNENIYNMPIQKVRREIGMVFQNPNPFPFSIYKNMVYGPEYFGEKNKKKLLNLVEEKLKKVSLYDEIEGDIKRSALKLSGGQQQRLCIARALTVNPKVLLLDEPCSALDQKNILNIENLLMELKEEYTIILVTHNLDQADRISDKKIYIENGEFIKTI</sequence>
<protein>
    <submittedName>
        <fullName evidence="5">Phosphate ABC transporter ATP-binding protein, PhoT family</fullName>
    </submittedName>
</protein>
<keyword evidence="1" id="KW-0813">Transport</keyword>
<dbReference type="InterPro" id="IPR005670">
    <property type="entry name" value="PstB-like"/>
</dbReference>
<dbReference type="AlphaFoldDB" id="A0A1M4YSH8"/>
<dbReference type="GO" id="GO:0035435">
    <property type="term" value="P:phosphate ion transmembrane transport"/>
    <property type="evidence" value="ECO:0007669"/>
    <property type="project" value="InterPro"/>
</dbReference>
<evidence type="ECO:0000313" key="6">
    <source>
        <dbReference type="Proteomes" id="UP000184035"/>
    </source>
</evidence>
<dbReference type="InterPro" id="IPR017871">
    <property type="entry name" value="ABC_transporter-like_CS"/>
</dbReference>
<dbReference type="PANTHER" id="PTHR43423:SF1">
    <property type="entry name" value="ABC TRANSPORTER I FAMILY MEMBER 17"/>
    <property type="match status" value="1"/>
</dbReference>
<evidence type="ECO:0000259" key="4">
    <source>
        <dbReference type="PROSITE" id="PS50893"/>
    </source>
</evidence>
<dbReference type="OrthoDB" id="9804199at2"/>
<dbReference type="InterPro" id="IPR003439">
    <property type="entry name" value="ABC_transporter-like_ATP-bd"/>
</dbReference>
<dbReference type="GO" id="GO:0016887">
    <property type="term" value="F:ATP hydrolysis activity"/>
    <property type="evidence" value="ECO:0007669"/>
    <property type="project" value="InterPro"/>
</dbReference>
<dbReference type="PANTHER" id="PTHR43423">
    <property type="entry name" value="ABC TRANSPORTER I FAMILY MEMBER 17"/>
    <property type="match status" value="1"/>
</dbReference>
<dbReference type="EMBL" id="FQVM01000031">
    <property type="protein sequence ID" value="SHF08673.1"/>
    <property type="molecule type" value="Genomic_DNA"/>
</dbReference>
<organism evidence="5 6">
    <name type="scientific">Clostridium fallax</name>
    <dbReference type="NCBI Taxonomy" id="1533"/>
    <lineage>
        <taxon>Bacteria</taxon>
        <taxon>Bacillati</taxon>
        <taxon>Bacillota</taxon>
        <taxon>Clostridia</taxon>
        <taxon>Eubacteriales</taxon>
        <taxon>Clostridiaceae</taxon>
        <taxon>Clostridium</taxon>
    </lineage>
</organism>
<keyword evidence="2" id="KW-0547">Nucleotide-binding</keyword>